<dbReference type="Proteomes" id="UP001431783">
    <property type="component" value="Unassembled WGS sequence"/>
</dbReference>
<protein>
    <submittedName>
        <fullName evidence="1">Uncharacterized protein</fullName>
    </submittedName>
</protein>
<sequence length="129" mass="14746">MVLIQDLYKLHNSPELRSLRNKFRLQYRLAIKRKKIAENDTLIKNALNPTKAMWCLISKQKNSGDISPNDFIDYFIPIPAEISEKFGEHRCHGDLAVDVPRGIGFGFNLLTGTCCQSNSGQEFYSILKK</sequence>
<keyword evidence="2" id="KW-1185">Reference proteome</keyword>
<evidence type="ECO:0000313" key="1">
    <source>
        <dbReference type="EMBL" id="KAK9872819.1"/>
    </source>
</evidence>
<comment type="caution">
    <text evidence="1">The sequence shown here is derived from an EMBL/GenBank/DDBJ whole genome shotgun (WGS) entry which is preliminary data.</text>
</comment>
<evidence type="ECO:0000313" key="2">
    <source>
        <dbReference type="Proteomes" id="UP001431783"/>
    </source>
</evidence>
<gene>
    <name evidence="1" type="ORF">WA026_019603</name>
</gene>
<reference evidence="1 2" key="1">
    <citation type="submission" date="2023-03" db="EMBL/GenBank/DDBJ databases">
        <title>Genome insight into feeding habits of ladybird beetles.</title>
        <authorList>
            <person name="Li H.-S."/>
            <person name="Huang Y.-H."/>
            <person name="Pang H."/>
        </authorList>
    </citation>
    <scope>NUCLEOTIDE SEQUENCE [LARGE SCALE GENOMIC DNA]</scope>
    <source>
        <strain evidence="1">SYSU_2023b</strain>
        <tissue evidence="1">Whole body</tissue>
    </source>
</reference>
<dbReference type="EMBL" id="JARQZJ010000013">
    <property type="protein sequence ID" value="KAK9872819.1"/>
    <property type="molecule type" value="Genomic_DNA"/>
</dbReference>
<organism evidence="1 2">
    <name type="scientific">Henosepilachna vigintioctopunctata</name>
    <dbReference type="NCBI Taxonomy" id="420089"/>
    <lineage>
        <taxon>Eukaryota</taxon>
        <taxon>Metazoa</taxon>
        <taxon>Ecdysozoa</taxon>
        <taxon>Arthropoda</taxon>
        <taxon>Hexapoda</taxon>
        <taxon>Insecta</taxon>
        <taxon>Pterygota</taxon>
        <taxon>Neoptera</taxon>
        <taxon>Endopterygota</taxon>
        <taxon>Coleoptera</taxon>
        <taxon>Polyphaga</taxon>
        <taxon>Cucujiformia</taxon>
        <taxon>Coccinelloidea</taxon>
        <taxon>Coccinellidae</taxon>
        <taxon>Epilachninae</taxon>
        <taxon>Epilachnini</taxon>
        <taxon>Henosepilachna</taxon>
    </lineage>
</organism>
<proteinExistence type="predicted"/>
<dbReference type="AlphaFoldDB" id="A0AAW1U0C8"/>
<accession>A0AAW1U0C8</accession>
<name>A0AAW1U0C8_9CUCU</name>